<proteinExistence type="predicted"/>
<dbReference type="AlphaFoldDB" id="A0A0B2BQC3"/>
<feature type="compositionally biased region" description="Pro residues" evidence="1">
    <location>
        <begin position="1"/>
        <end position="12"/>
    </location>
</feature>
<comment type="caution">
    <text evidence="4">The sequence shown here is derived from an EMBL/GenBank/DDBJ whole genome shotgun (WGS) entry which is preliminary data.</text>
</comment>
<dbReference type="InterPro" id="IPR025241">
    <property type="entry name" value="DUF4190"/>
</dbReference>
<feature type="transmembrane region" description="Helical" evidence="2">
    <location>
        <begin position="67"/>
        <end position="88"/>
    </location>
</feature>
<dbReference type="RefSeq" id="WP_039340228.1">
    <property type="nucleotide sequence ID" value="NZ_PGEZ01000001.1"/>
</dbReference>
<evidence type="ECO:0000259" key="3">
    <source>
        <dbReference type="Pfam" id="PF13828"/>
    </source>
</evidence>
<feature type="region of interest" description="Disordered" evidence="1">
    <location>
        <begin position="1"/>
        <end position="20"/>
    </location>
</feature>
<dbReference type="Proteomes" id="UP000230842">
    <property type="component" value="Unassembled WGS sequence"/>
</dbReference>
<dbReference type="Pfam" id="PF13828">
    <property type="entry name" value="DUF4190"/>
    <property type="match status" value="1"/>
</dbReference>
<accession>A0A0B2BQC3</accession>
<organism evidence="4 5">
    <name type="scientific">Mumia flava</name>
    <dbReference type="NCBI Taxonomy" id="1348852"/>
    <lineage>
        <taxon>Bacteria</taxon>
        <taxon>Bacillati</taxon>
        <taxon>Actinomycetota</taxon>
        <taxon>Actinomycetes</taxon>
        <taxon>Propionibacteriales</taxon>
        <taxon>Nocardioidaceae</taxon>
        <taxon>Mumia</taxon>
    </lineage>
</organism>
<feature type="domain" description="DUF4190" evidence="3">
    <location>
        <begin position="24"/>
        <end position="84"/>
    </location>
</feature>
<gene>
    <name evidence="4" type="ORF">CLV56_0193</name>
</gene>
<evidence type="ECO:0000256" key="1">
    <source>
        <dbReference type="SAM" id="MobiDB-lite"/>
    </source>
</evidence>
<evidence type="ECO:0000313" key="5">
    <source>
        <dbReference type="Proteomes" id="UP000230842"/>
    </source>
</evidence>
<reference evidence="4 5" key="1">
    <citation type="submission" date="2017-11" db="EMBL/GenBank/DDBJ databases">
        <title>Genomic Encyclopedia of Archaeal and Bacterial Type Strains, Phase II (KMG-II): From Individual Species to Whole Genera.</title>
        <authorList>
            <person name="Goeker M."/>
        </authorList>
    </citation>
    <scope>NUCLEOTIDE SEQUENCE [LARGE SCALE GENOMIC DNA]</scope>
    <source>
        <strain evidence="4 5">DSM 27763</strain>
    </source>
</reference>
<feature type="transmembrane region" description="Helical" evidence="2">
    <location>
        <begin position="24"/>
        <end position="47"/>
    </location>
</feature>
<keyword evidence="2" id="KW-0812">Transmembrane</keyword>
<evidence type="ECO:0000313" key="4">
    <source>
        <dbReference type="EMBL" id="PJJ55989.1"/>
    </source>
</evidence>
<name>A0A0B2BQC3_9ACTN</name>
<keyword evidence="5" id="KW-1185">Reference proteome</keyword>
<keyword evidence="2" id="KW-1133">Transmembrane helix</keyword>
<sequence>MSYPPQPPPDPGGGPAQPRTSQKAVWGLVLGVLGLLCGPLSIVGLILGRQARTEIDQSGGIVGGRGIAQAAVIVSTVVLVIWVVGTVLRLTVWS</sequence>
<evidence type="ECO:0000256" key="2">
    <source>
        <dbReference type="SAM" id="Phobius"/>
    </source>
</evidence>
<protein>
    <submittedName>
        <fullName evidence="4">Uncharacterized protein DUF4190</fullName>
    </submittedName>
</protein>
<keyword evidence="2" id="KW-0472">Membrane</keyword>
<dbReference type="EMBL" id="PGEZ01000001">
    <property type="protein sequence ID" value="PJJ55989.1"/>
    <property type="molecule type" value="Genomic_DNA"/>
</dbReference>